<comment type="caution">
    <text evidence="1">The sequence shown here is derived from an EMBL/GenBank/DDBJ whole genome shotgun (WGS) entry which is preliminary data.</text>
</comment>
<feature type="non-terminal residue" evidence="1">
    <location>
        <position position="1"/>
    </location>
</feature>
<reference evidence="1" key="1">
    <citation type="journal article" date="2020" name="Nat. Commun.">
        <title>Large-scale genome sequencing of mycorrhizal fungi provides insights into the early evolution of symbiotic traits.</title>
        <authorList>
            <person name="Miyauchi S."/>
            <person name="Kiss E."/>
            <person name="Kuo A."/>
            <person name="Drula E."/>
            <person name="Kohler A."/>
            <person name="Sanchez-Garcia M."/>
            <person name="Morin E."/>
            <person name="Andreopoulos B."/>
            <person name="Barry K.W."/>
            <person name="Bonito G."/>
            <person name="Buee M."/>
            <person name="Carver A."/>
            <person name="Chen C."/>
            <person name="Cichocki N."/>
            <person name="Clum A."/>
            <person name="Culley D."/>
            <person name="Crous P.W."/>
            <person name="Fauchery L."/>
            <person name="Girlanda M."/>
            <person name="Hayes R.D."/>
            <person name="Keri Z."/>
            <person name="LaButti K."/>
            <person name="Lipzen A."/>
            <person name="Lombard V."/>
            <person name="Magnuson J."/>
            <person name="Maillard F."/>
            <person name="Murat C."/>
            <person name="Nolan M."/>
            <person name="Ohm R.A."/>
            <person name="Pangilinan J."/>
            <person name="Pereira M.F."/>
            <person name="Perotto S."/>
            <person name="Peter M."/>
            <person name="Pfister S."/>
            <person name="Riley R."/>
            <person name="Sitrit Y."/>
            <person name="Stielow J.B."/>
            <person name="Szollosi G."/>
            <person name="Zifcakova L."/>
            <person name="Stursova M."/>
            <person name="Spatafora J.W."/>
            <person name="Tedersoo L."/>
            <person name="Vaario L.M."/>
            <person name="Yamada A."/>
            <person name="Yan M."/>
            <person name="Wang P."/>
            <person name="Xu J."/>
            <person name="Bruns T."/>
            <person name="Baldrian P."/>
            <person name="Vilgalys R."/>
            <person name="Dunand C."/>
            <person name="Henrissat B."/>
            <person name="Grigoriev I.V."/>
            <person name="Hibbett D."/>
            <person name="Nagy L.G."/>
            <person name="Martin F.M."/>
        </authorList>
    </citation>
    <scope>NUCLEOTIDE SEQUENCE</scope>
    <source>
        <strain evidence="1">UH-Tt-Lm1</strain>
    </source>
</reference>
<evidence type="ECO:0000313" key="1">
    <source>
        <dbReference type="EMBL" id="KAF9790744.1"/>
    </source>
</evidence>
<reference evidence="1" key="2">
    <citation type="submission" date="2020-11" db="EMBL/GenBank/DDBJ databases">
        <authorList>
            <consortium name="DOE Joint Genome Institute"/>
            <person name="Kuo A."/>
            <person name="Miyauchi S."/>
            <person name="Kiss E."/>
            <person name="Drula E."/>
            <person name="Kohler A."/>
            <person name="Sanchez-Garcia M."/>
            <person name="Andreopoulos B."/>
            <person name="Barry K.W."/>
            <person name="Bonito G."/>
            <person name="Buee M."/>
            <person name="Carver A."/>
            <person name="Chen C."/>
            <person name="Cichocki N."/>
            <person name="Clum A."/>
            <person name="Culley D."/>
            <person name="Crous P.W."/>
            <person name="Fauchery L."/>
            <person name="Girlanda M."/>
            <person name="Hayes R."/>
            <person name="Keri Z."/>
            <person name="Labutti K."/>
            <person name="Lipzen A."/>
            <person name="Lombard V."/>
            <person name="Magnuson J."/>
            <person name="Maillard F."/>
            <person name="Morin E."/>
            <person name="Murat C."/>
            <person name="Nolan M."/>
            <person name="Ohm R."/>
            <person name="Pangilinan J."/>
            <person name="Pereira M."/>
            <person name="Perotto S."/>
            <person name="Peter M."/>
            <person name="Riley R."/>
            <person name="Sitrit Y."/>
            <person name="Stielow B."/>
            <person name="Szollosi G."/>
            <person name="Zifcakova L."/>
            <person name="Stursova M."/>
            <person name="Spatafora J.W."/>
            <person name="Tedersoo L."/>
            <person name="Vaario L.-M."/>
            <person name="Yamada A."/>
            <person name="Yan M."/>
            <person name="Wang P."/>
            <person name="Xu J."/>
            <person name="Bruns T."/>
            <person name="Baldrian P."/>
            <person name="Vilgalys R."/>
            <person name="Henrissat B."/>
            <person name="Grigoriev I.V."/>
            <person name="Hibbett D."/>
            <person name="Nagy L.G."/>
            <person name="Martin F.M."/>
        </authorList>
    </citation>
    <scope>NUCLEOTIDE SEQUENCE</scope>
    <source>
        <strain evidence="1">UH-Tt-Lm1</strain>
    </source>
</reference>
<dbReference type="PANTHER" id="PTHR46579">
    <property type="entry name" value="F5/8 TYPE C DOMAIN-CONTAINING PROTEIN-RELATED"/>
    <property type="match status" value="1"/>
</dbReference>
<accession>A0A9P6LAE0</accession>
<dbReference type="PANTHER" id="PTHR46579:SF2">
    <property type="entry name" value="C2H2-TYPE DOMAIN-CONTAINING PROTEIN"/>
    <property type="match status" value="1"/>
</dbReference>
<dbReference type="EMBL" id="WIUZ02000002">
    <property type="protein sequence ID" value="KAF9790744.1"/>
    <property type="molecule type" value="Genomic_DNA"/>
</dbReference>
<gene>
    <name evidence="1" type="ORF">BJ322DRAFT_994800</name>
</gene>
<name>A0A9P6LAE0_9AGAM</name>
<sequence length="170" mass="19458">LYHAGVIPGPGKPSNEQINHFTQLIVDEFAPLYEHGVRYSKTANYPNGRACKSIIAVLVTDALAARQVAGFRSVTSYRPCTFCLITTHELETLAQPWPERDPMQHREHATLWKDALTLGDRKKIEEAHQIRWSPLLELRYWNPSLSTVIDSMHNLYLGLIQDHCRNIWGI</sequence>
<feature type="non-terminal residue" evidence="1">
    <location>
        <position position="170"/>
    </location>
</feature>
<proteinExistence type="predicted"/>
<organism evidence="1 2">
    <name type="scientific">Thelephora terrestris</name>
    <dbReference type="NCBI Taxonomy" id="56493"/>
    <lineage>
        <taxon>Eukaryota</taxon>
        <taxon>Fungi</taxon>
        <taxon>Dikarya</taxon>
        <taxon>Basidiomycota</taxon>
        <taxon>Agaricomycotina</taxon>
        <taxon>Agaricomycetes</taxon>
        <taxon>Thelephorales</taxon>
        <taxon>Thelephoraceae</taxon>
        <taxon>Thelephora</taxon>
    </lineage>
</organism>
<dbReference type="AlphaFoldDB" id="A0A9P6LAE0"/>
<dbReference type="Proteomes" id="UP000736335">
    <property type="component" value="Unassembled WGS sequence"/>
</dbReference>
<keyword evidence="2" id="KW-1185">Reference proteome</keyword>
<evidence type="ECO:0000313" key="2">
    <source>
        <dbReference type="Proteomes" id="UP000736335"/>
    </source>
</evidence>
<dbReference type="OrthoDB" id="3269001at2759"/>
<protein>
    <submittedName>
        <fullName evidence="1">Uncharacterized protein</fullName>
    </submittedName>
</protein>